<organism evidence="1 2">
    <name type="scientific">Bowmanella denitrificans</name>
    <dbReference type="NCBI Taxonomy" id="366582"/>
    <lineage>
        <taxon>Bacteria</taxon>
        <taxon>Pseudomonadati</taxon>
        <taxon>Pseudomonadota</taxon>
        <taxon>Gammaproteobacteria</taxon>
        <taxon>Alteromonadales</taxon>
        <taxon>Alteromonadaceae</taxon>
        <taxon>Bowmanella</taxon>
    </lineage>
</organism>
<dbReference type="Proteomes" id="UP001501757">
    <property type="component" value="Unassembled WGS sequence"/>
</dbReference>
<protein>
    <submittedName>
        <fullName evidence="1">CBU_1079 family Dot/Icm type IV secretion system effector</fullName>
    </submittedName>
</protein>
<sequence>MAISAEQVNEFWFGQIVNELAEPGRESIWYAGGEAVDNQIRQRFSQALEMAARDELNHWLEMPRGRLAMILLFDQFSRNIYRGQAQAFAYDDKALCLCQEGIALGQDVALSLVERLFFYHPLEHAEDLNCQQDVVNKFTALAQQYPRGQQHNIAQNALKYAVEHRDIIARFGRFPHRNEILGRNSTEQEKHYLSSGGKRFGQ</sequence>
<dbReference type="Gene3D" id="1.25.40.10">
    <property type="entry name" value="Tetratricopeptide repeat domain"/>
    <property type="match status" value="1"/>
</dbReference>
<evidence type="ECO:0000313" key="2">
    <source>
        <dbReference type="Proteomes" id="UP001501757"/>
    </source>
</evidence>
<dbReference type="Pfam" id="PF06041">
    <property type="entry name" value="DUF924"/>
    <property type="match status" value="1"/>
</dbReference>
<dbReference type="RefSeq" id="WP_343846214.1">
    <property type="nucleotide sequence ID" value="NZ_BAAAEI010000020.1"/>
</dbReference>
<comment type="caution">
    <text evidence="1">The sequence shown here is derived from an EMBL/GenBank/DDBJ whole genome shotgun (WGS) entry which is preliminary data.</text>
</comment>
<dbReference type="SUPFAM" id="SSF48452">
    <property type="entry name" value="TPR-like"/>
    <property type="match status" value="1"/>
</dbReference>
<dbReference type="Gene3D" id="1.20.58.320">
    <property type="entry name" value="TPR-like"/>
    <property type="match status" value="1"/>
</dbReference>
<accession>A0ABN0XIG6</accession>
<proteinExistence type="predicted"/>
<dbReference type="InterPro" id="IPR011990">
    <property type="entry name" value="TPR-like_helical_dom_sf"/>
</dbReference>
<evidence type="ECO:0000313" key="1">
    <source>
        <dbReference type="EMBL" id="GAA0364878.1"/>
    </source>
</evidence>
<keyword evidence="2" id="KW-1185">Reference proteome</keyword>
<dbReference type="InterPro" id="IPR010323">
    <property type="entry name" value="DUF924"/>
</dbReference>
<gene>
    <name evidence="1" type="ORF">GCM10009092_31520</name>
</gene>
<name>A0ABN0XIG6_9ALTE</name>
<reference evidence="1 2" key="1">
    <citation type="journal article" date="2019" name="Int. J. Syst. Evol. Microbiol.">
        <title>The Global Catalogue of Microorganisms (GCM) 10K type strain sequencing project: providing services to taxonomists for standard genome sequencing and annotation.</title>
        <authorList>
            <consortium name="The Broad Institute Genomics Platform"/>
            <consortium name="The Broad Institute Genome Sequencing Center for Infectious Disease"/>
            <person name="Wu L."/>
            <person name="Ma J."/>
        </authorList>
    </citation>
    <scope>NUCLEOTIDE SEQUENCE [LARGE SCALE GENOMIC DNA]</scope>
    <source>
        <strain evidence="1 2">JCM 13378</strain>
    </source>
</reference>
<dbReference type="EMBL" id="BAAAEI010000020">
    <property type="protein sequence ID" value="GAA0364878.1"/>
    <property type="molecule type" value="Genomic_DNA"/>
</dbReference>